<feature type="non-terminal residue" evidence="1">
    <location>
        <position position="175"/>
    </location>
</feature>
<comment type="caution">
    <text evidence="1">The sequence shown here is derived from an EMBL/GenBank/DDBJ whole genome shotgun (WGS) entry which is preliminary data.</text>
</comment>
<evidence type="ECO:0000313" key="2">
    <source>
        <dbReference type="Proteomes" id="UP000789860"/>
    </source>
</evidence>
<accession>A0ACA9M6G3</accession>
<reference evidence="1" key="1">
    <citation type="submission" date="2021-06" db="EMBL/GenBank/DDBJ databases">
        <authorList>
            <person name="Kallberg Y."/>
            <person name="Tangrot J."/>
            <person name="Rosling A."/>
        </authorList>
    </citation>
    <scope>NUCLEOTIDE SEQUENCE</scope>
    <source>
        <strain evidence="1">AU212A</strain>
    </source>
</reference>
<keyword evidence="2" id="KW-1185">Reference proteome</keyword>
<name>A0ACA9M6G3_9GLOM</name>
<organism evidence="1 2">
    <name type="scientific">Scutellospora calospora</name>
    <dbReference type="NCBI Taxonomy" id="85575"/>
    <lineage>
        <taxon>Eukaryota</taxon>
        <taxon>Fungi</taxon>
        <taxon>Fungi incertae sedis</taxon>
        <taxon>Mucoromycota</taxon>
        <taxon>Glomeromycotina</taxon>
        <taxon>Glomeromycetes</taxon>
        <taxon>Diversisporales</taxon>
        <taxon>Gigasporaceae</taxon>
        <taxon>Scutellospora</taxon>
    </lineage>
</organism>
<gene>
    <name evidence="1" type="ORF">SCALOS_LOCUS5910</name>
</gene>
<dbReference type="Proteomes" id="UP000789860">
    <property type="component" value="Unassembled WGS sequence"/>
</dbReference>
<dbReference type="EMBL" id="CAJVPM010010427">
    <property type="protein sequence ID" value="CAG8572870.1"/>
    <property type="molecule type" value="Genomic_DNA"/>
</dbReference>
<sequence>MNNQPVQPQNLAHNIPQNTNTSFDNLTAVQKFEILDKEDDNFYKDQSINNHSNNYNQILAWVKEQVKSIGKLNLPFDFKGGSWIVGTYQNDDAVPPLVKSSPCCISRGSLPRRMSVFLPRRMSVFLPRNIHQASHYVIEVKRMNNQPMMRVHKWNEYSVVERCANIASNVKRCCK</sequence>
<evidence type="ECO:0000313" key="1">
    <source>
        <dbReference type="EMBL" id="CAG8572870.1"/>
    </source>
</evidence>
<protein>
    <submittedName>
        <fullName evidence="1">8383_t:CDS:1</fullName>
    </submittedName>
</protein>
<proteinExistence type="predicted"/>